<reference evidence="7" key="1">
    <citation type="submission" date="2020-05" db="EMBL/GenBank/DDBJ databases">
        <authorList>
            <person name="Zhu T."/>
            <person name="Keshari N."/>
            <person name="Lu X."/>
        </authorList>
    </citation>
    <scope>NUCLEOTIDE SEQUENCE</scope>
    <source>
        <strain evidence="7">NK1-12</strain>
    </source>
</reference>
<feature type="region of interest" description="Disordered" evidence="4">
    <location>
        <begin position="1"/>
        <end position="70"/>
    </location>
</feature>
<accession>A0AA96WLD4</accession>
<sequence length="560" mass="61316">MIVSEVMIGSSAIAQSIPPEETLPPGITERVEQSTPTPDPSPLPNQPADSPEPGLQSPSEPQMAPSDLSDMSFPINRVEVLGNTVLDIEIAEIVEEFLANHPTATFDDLVTLRSSITQLYIGNGYINSGAFLPNNQDLSDGEVQIQVVEGTLEDIQITGLTRLQEVYVRSRLNLANSTPLNQRDLERALQLLQLNPLIQQVNAELTAGSAPGRNILLVEIREASPFQLGIGGDNYQSPSIGSEQFSIQASYANLIGLGDQISAGYGITEGLDSFDVGFALPVNPMDGTISVGYSNDDSRILETDFEELDIRSESETFSLNFRQPIVRTPTEEFALGLGVDLRRSTTFLEDQPFSFSVGPEDGESNVTVVRLSQDWVKRDARSVLAARSQFSIGIDAFDATINDTGTDGRFIAWIGQFQWLQQLSPRFVLVSRLNTQLTPDSLLSLERFGFGGADTVRGYRQNQLVTDNGLLAATELRFSLLPNTNRLQIIPFVEAGHGWNNDTPDPDPDTLVSLGLGLRWLITPDLSVRVDYGFPLVDVEDEGSSLQDSGLYFSVRYQPF</sequence>
<dbReference type="AlphaFoldDB" id="A0AA96WLD4"/>
<keyword evidence="2" id="KW-0812">Transmembrane</keyword>
<feature type="domain" description="Polypeptide-transport-associated ShlB-type" evidence="6">
    <location>
        <begin position="73"/>
        <end position="150"/>
    </location>
</feature>
<feature type="domain" description="Haemolysin activator HlyB C-terminal" evidence="5">
    <location>
        <begin position="215"/>
        <end position="519"/>
    </location>
</feature>
<dbReference type="GO" id="GO:0046819">
    <property type="term" value="P:protein secretion by the type V secretion system"/>
    <property type="evidence" value="ECO:0007669"/>
    <property type="project" value="TreeGrafter"/>
</dbReference>
<proteinExistence type="predicted"/>
<evidence type="ECO:0000256" key="1">
    <source>
        <dbReference type="ARBA" id="ARBA00022452"/>
    </source>
</evidence>
<dbReference type="Gene3D" id="3.10.20.310">
    <property type="entry name" value="membrane protein fhac"/>
    <property type="match status" value="1"/>
</dbReference>
<protein>
    <submittedName>
        <fullName evidence="7">ShlB/FhaC/HecB family hemolysin secretion/activation protein</fullName>
    </submittedName>
</protein>
<dbReference type="GO" id="GO:0008320">
    <property type="term" value="F:protein transmembrane transporter activity"/>
    <property type="evidence" value="ECO:0007669"/>
    <property type="project" value="TreeGrafter"/>
</dbReference>
<dbReference type="PANTHER" id="PTHR34597">
    <property type="entry name" value="SLR1661 PROTEIN"/>
    <property type="match status" value="1"/>
</dbReference>
<name>A0AA96WLD4_9CYAN</name>
<dbReference type="InterPro" id="IPR011250">
    <property type="entry name" value="OMP/PagP_B-barrel"/>
</dbReference>
<dbReference type="Pfam" id="PF03865">
    <property type="entry name" value="ShlB"/>
    <property type="match status" value="1"/>
</dbReference>
<evidence type="ECO:0000259" key="5">
    <source>
        <dbReference type="Pfam" id="PF03865"/>
    </source>
</evidence>
<evidence type="ECO:0000259" key="6">
    <source>
        <dbReference type="Pfam" id="PF08479"/>
    </source>
</evidence>
<dbReference type="InterPro" id="IPR013686">
    <property type="entry name" value="Polypept-transport_assoc_ShlB"/>
</dbReference>
<dbReference type="InterPro" id="IPR005565">
    <property type="entry name" value="Hemolysn_activator_HlyB_C"/>
</dbReference>
<dbReference type="SUPFAM" id="SSF56925">
    <property type="entry name" value="OMPA-like"/>
    <property type="match status" value="1"/>
</dbReference>
<evidence type="ECO:0000256" key="3">
    <source>
        <dbReference type="ARBA" id="ARBA00023237"/>
    </source>
</evidence>
<dbReference type="Gene3D" id="2.40.160.50">
    <property type="entry name" value="membrane protein fhac: a member of the omp85/tpsb transporter family"/>
    <property type="match status" value="1"/>
</dbReference>
<keyword evidence="1" id="KW-1134">Transmembrane beta strand</keyword>
<evidence type="ECO:0000256" key="2">
    <source>
        <dbReference type="ARBA" id="ARBA00022692"/>
    </source>
</evidence>
<keyword evidence="1" id="KW-0472">Membrane</keyword>
<keyword evidence="3" id="KW-0998">Cell outer membrane</keyword>
<dbReference type="PANTHER" id="PTHR34597:SF3">
    <property type="entry name" value="OUTER MEMBRANE TRANSPORTER CDIB"/>
    <property type="match status" value="1"/>
</dbReference>
<evidence type="ECO:0000256" key="4">
    <source>
        <dbReference type="SAM" id="MobiDB-lite"/>
    </source>
</evidence>
<dbReference type="GO" id="GO:0098046">
    <property type="term" value="C:type V protein secretion system complex"/>
    <property type="evidence" value="ECO:0007669"/>
    <property type="project" value="TreeGrafter"/>
</dbReference>
<gene>
    <name evidence="7" type="ORF">HJG54_31865</name>
</gene>
<dbReference type="InterPro" id="IPR051544">
    <property type="entry name" value="TPS_OM_transporter"/>
</dbReference>
<dbReference type="Pfam" id="PF08479">
    <property type="entry name" value="POTRA_2"/>
    <property type="match status" value="1"/>
</dbReference>
<organism evidence="7">
    <name type="scientific">Leptolyngbya sp. NK1-12</name>
    <dbReference type="NCBI Taxonomy" id="2547451"/>
    <lineage>
        <taxon>Bacteria</taxon>
        <taxon>Bacillati</taxon>
        <taxon>Cyanobacteriota</taxon>
        <taxon>Cyanophyceae</taxon>
        <taxon>Leptolyngbyales</taxon>
        <taxon>Leptolyngbyaceae</taxon>
        <taxon>Leptolyngbya group</taxon>
        <taxon>Leptolyngbya</taxon>
    </lineage>
</organism>
<evidence type="ECO:0000313" key="7">
    <source>
        <dbReference type="EMBL" id="WNZ27982.1"/>
    </source>
</evidence>
<dbReference type="EMBL" id="CP053587">
    <property type="protein sequence ID" value="WNZ27982.1"/>
    <property type="molecule type" value="Genomic_DNA"/>
</dbReference>